<name>A0A0L0FLR7_9EUKA</name>
<dbReference type="GO" id="GO:0051015">
    <property type="term" value="F:actin filament binding"/>
    <property type="evidence" value="ECO:0007669"/>
    <property type="project" value="TreeGrafter"/>
</dbReference>
<dbReference type="PANTHER" id="PTHR45920:SF7">
    <property type="entry name" value="FORMIN-G"/>
    <property type="match status" value="1"/>
</dbReference>
<feature type="compositionally biased region" description="Polar residues" evidence="1">
    <location>
        <begin position="256"/>
        <end position="270"/>
    </location>
</feature>
<dbReference type="GO" id="GO:0005856">
    <property type="term" value="C:cytoskeleton"/>
    <property type="evidence" value="ECO:0007669"/>
    <property type="project" value="TreeGrafter"/>
</dbReference>
<dbReference type="PANTHER" id="PTHR45920">
    <property type="entry name" value="FORMIN HOMOLOGY 2 DOMAIN CONTAINING, ISOFORM I"/>
    <property type="match status" value="1"/>
</dbReference>
<dbReference type="PROSITE" id="PS51444">
    <property type="entry name" value="FH2"/>
    <property type="match status" value="1"/>
</dbReference>
<organism evidence="3 4">
    <name type="scientific">Sphaeroforma arctica JP610</name>
    <dbReference type="NCBI Taxonomy" id="667725"/>
    <lineage>
        <taxon>Eukaryota</taxon>
        <taxon>Ichthyosporea</taxon>
        <taxon>Ichthyophonida</taxon>
        <taxon>Sphaeroforma</taxon>
    </lineage>
</organism>
<dbReference type="SUPFAM" id="SSF101447">
    <property type="entry name" value="Formin homology 2 domain (FH2 domain)"/>
    <property type="match status" value="1"/>
</dbReference>
<dbReference type="InterPro" id="IPR042201">
    <property type="entry name" value="FH2_Formin_sf"/>
</dbReference>
<dbReference type="GO" id="GO:0030866">
    <property type="term" value="P:cortical actin cytoskeleton organization"/>
    <property type="evidence" value="ECO:0007669"/>
    <property type="project" value="TreeGrafter"/>
</dbReference>
<evidence type="ECO:0000259" key="2">
    <source>
        <dbReference type="PROSITE" id="PS51444"/>
    </source>
</evidence>
<dbReference type="EMBL" id="KQ242736">
    <property type="protein sequence ID" value="KNC77426.1"/>
    <property type="molecule type" value="Genomic_DNA"/>
</dbReference>
<dbReference type="RefSeq" id="XP_014151328.1">
    <property type="nucleotide sequence ID" value="XM_014295853.1"/>
</dbReference>
<feature type="domain" description="FH2" evidence="2">
    <location>
        <begin position="1"/>
        <end position="234"/>
    </location>
</feature>
<sequence>MRLECWVNMIELSDRVESMAEPLLTLYNAIKGLRDNDSFHTVLGVILRFGNILNHGSAARGEAKAFDLQTLNKLVGLRDQAGRQNLLDYIVSSMYAVNNEFANMKVELASTAAIAKYDYKGLDKDILNLDNTTMETATTIKKLDINNDKTRSFLADAERNVEVLDIVGQRLKHKFSKLLLYYGYSRKDAQSVEINDFFDMITTFLNTYDDAMQRGILLEMKEQQKGKKKQTVGKRLAEVVTVEKEVVEACEKSKQTRSPRFQSRSNTQKESAPVTLASKRSTGASTLDIPSDETLASTLLSPTDTLRKSDSSGGVLHRRQKSIDAGEGLLDALAEKSVTKRKGRIARSKSKYGTRMSIRKRTELKSGSKADLVDALNAL</sequence>
<dbReference type="InterPro" id="IPR015425">
    <property type="entry name" value="FH2_Formin"/>
</dbReference>
<accession>A0A0L0FLR7</accession>
<dbReference type="STRING" id="667725.A0A0L0FLR7"/>
<evidence type="ECO:0000256" key="1">
    <source>
        <dbReference type="SAM" id="MobiDB-lite"/>
    </source>
</evidence>
<dbReference type="Proteomes" id="UP000054560">
    <property type="component" value="Unassembled WGS sequence"/>
</dbReference>
<feature type="region of interest" description="Disordered" evidence="1">
    <location>
        <begin position="251"/>
        <end position="290"/>
    </location>
</feature>
<evidence type="ECO:0000313" key="4">
    <source>
        <dbReference type="Proteomes" id="UP000054560"/>
    </source>
</evidence>
<dbReference type="eggNOG" id="KOG1925">
    <property type="taxonomic scope" value="Eukaryota"/>
</dbReference>
<dbReference type="Pfam" id="PF02181">
    <property type="entry name" value="FH2"/>
    <property type="match status" value="1"/>
</dbReference>
<dbReference type="AlphaFoldDB" id="A0A0L0FLR7"/>
<dbReference type="OrthoDB" id="1668162at2759"/>
<evidence type="ECO:0000313" key="3">
    <source>
        <dbReference type="EMBL" id="KNC77426.1"/>
    </source>
</evidence>
<dbReference type="GO" id="GO:0005737">
    <property type="term" value="C:cytoplasm"/>
    <property type="evidence" value="ECO:0007669"/>
    <property type="project" value="TreeGrafter"/>
</dbReference>
<protein>
    <recommendedName>
        <fullName evidence="2">FH2 domain-containing protein</fullName>
    </recommendedName>
</protein>
<dbReference type="GeneID" id="25910616"/>
<proteinExistence type="predicted"/>
<keyword evidence="4" id="KW-1185">Reference proteome</keyword>
<reference evidence="3 4" key="1">
    <citation type="submission" date="2011-02" db="EMBL/GenBank/DDBJ databases">
        <title>The Genome Sequence of Sphaeroforma arctica JP610.</title>
        <authorList>
            <consortium name="The Broad Institute Genome Sequencing Platform"/>
            <person name="Russ C."/>
            <person name="Cuomo C."/>
            <person name="Young S.K."/>
            <person name="Zeng Q."/>
            <person name="Gargeya S."/>
            <person name="Alvarado L."/>
            <person name="Berlin A."/>
            <person name="Chapman S.B."/>
            <person name="Chen Z."/>
            <person name="Freedman E."/>
            <person name="Gellesch M."/>
            <person name="Goldberg J."/>
            <person name="Griggs A."/>
            <person name="Gujja S."/>
            <person name="Heilman E."/>
            <person name="Heiman D."/>
            <person name="Howarth C."/>
            <person name="Mehta T."/>
            <person name="Neiman D."/>
            <person name="Pearson M."/>
            <person name="Roberts A."/>
            <person name="Saif S."/>
            <person name="Shea T."/>
            <person name="Shenoy N."/>
            <person name="Sisk P."/>
            <person name="Stolte C."/>
            <person name="Sykes S."/>
            <person name="White J."/>
            <person name="Yandava C."/>
            <person name="Burger G."/>
            <person name="Gray M.W."/>
            <person name="Holland P.W.H."/>
            <person name="King N."/>
            <person name="Lang F.B.F."/>
            <person name="Roger A.J."/>
            <person name="Ruiz-Trillo I."/>
            <person name="Haas B."/>
            <person name="Nusbaum C."/>
            <person name="Birren B."/>
        </authorList>
    </citation>
    <scope>NUCLEOTIDE SEQUENCE [LARGE SCALE GENOMIC DNA]</scope>
    <source>
        <strain evidence="3 4">JP610</strain>
    </source>
</reference>
<gene>
    <name evidence="3" type="ORF">SARC_10112</name>
</gene>
<dbReference type="Gene3D" id="1.20.58.2220">
    <property type="entry name" value="Formin, FH2 domain"/>
    <property type="match status" value="1"/>
</dbReference>